<accession>K3WL06</accession>
<feature type="region of interest" description="Disordered" evidence="1">
    <location>
        <begin position="113"/>
        <end position="141"/>
    </location>
</feature>
<proteinExistence type="predicted"/>
<dbReference type="eggNOG" id="ENOG502S6J8">
    <property type="taxonomic scope" value="Eukaryota"/>
</dbReference>
<organism evidence="3 4">
    <name type="scientific">Globisporangium ultimum (strain ATCC 200006 / CBS 805.95 / DAOM BR144)</name>
    <name type="common">Pythium ultimum</name>
    <dbReference type="NCBI Taxonomy" id="431595"/>
    <lineage>
        <taxon>Eukaryota</taxon>
        <taxon>Sar</taxon>
        <taxon>Stramenopiles</taxon>
        <taxon>Oomycota</taxon>
        <taxon>Peronosporomycetes</taxon>
        <taxon>Pythiales</taxon>
        <taxon>Pythiaceae</taxon>
        <taxon>Globisporangium</taxon>
    </lineage>
</organism>
<dbReference type="OMA" id="NESAYMP"/>
<dbReference type="InterPro" id="IPR037191">
    <property type="entry name" value="VPS9_dom_sf"/>
</dbReference>
<dbReference type="InParanoid" id="K3WL06"/>
<dbReference type="HOGENOM" id="CLU_472149_0_0_1"/>
<dbReference type="SUPFAM" id="SSF109993">
    <property type="entry name" value="VPS9 domain"/>
    <property type="match status" value="1"/>
</dbReference>
<dbReference type="Proteomes" id="UP000019132">
    <property type="component" value="Unassembled WGS sequence"/>
</dbReference>
<dbReference type="STRING" id="431595.K3WL06"/>
<dbReference type="VEuPathDB" id="FungiDB:PYU1_G005637"/>
<dbReference type="PROSITE" id="PS51205">
    <property type="entry name" value="VPS9"/>
    <property type="match status" value="1"/>
</dbReference>
<reference evidence="4" key="2">
    <citation type="submission" date="2010-04" db="EMBL/GenBank/DDBJ databases">
        <authorList>
            <person name="Buell R."/>
            <person name="Hamilton J."/>
            <person name="Hostetler J."/>
        </authorList>
    </citation>
    <scope>NUCLEOTIDE SEQUENCE [LARGE SCALE GENOMIC DNA]</scope>
    <source>
        <strain evidence="4">DAOM:BR144</strain>
    </source>
</reference>
<evidence type="ECO:0000313" key="4">
    <source>
        <dbReference type="Proteomes" id="UP000019132"/>
    </source>
</evidence>
<dbReference type="Pfam" id="PF02204">
    <property type="entry name" value="VPS9"/>
    <property type="match status" value="1"/>
</dbReference>
<name>K3WL06_GLOUD</name>
<reference evidence="3" key="3">
    <citation type="submission" date="2015-02" db="UniProtKB">
        <authorList>
            <consortium name="EnsemblProtists"/>
        </authorList>
    </citation>
    <scope>IDENTIFICATION</scope>
    <source>
        <strain evidence="3">DAOM BR144</strain>
    </source>
</reference>
<reference evidence="4" key="1">
    <citation type="journal article" date="2010" name="Genome Biol.">
        <title>Genome sequence of the necrotrophic plant pathogen Pythium ultimum reveals original pathogenicity mechanisms and effector repertoire.</title>
        <authorList>
            <person name="Levesque C.A."/>
            <person name="Brouwer H."/>
            <person name="Cano L."/>
            <person name="Hamilton J.P."/>
            <person name="Holt C."/>
            <person name="Huitema E."/>
            <person name="Raffaele S."/>
            <person name="Robideau G.P."/>
            <person name="Thines M."/>
            <person name="Win J."/>
            <person name="Zerillo M.M."/>
            <person name="Beakes G.W."/>
            <person name="Boore J.L."/>
            <person name="Busam D."/>
            <person name="Dumas B."/>
            <person name="Ferriera S."/>
            <person name="Fuerstenberg S.I."/>
            <person name="Gachon C.M."/>
            <person name="Gaulin E."/>
            <person name="Govers F."/>
            <person name="Grenville-Briggs L."/>
            <person name="Horner N."/>
            <person name="Hostetler J."/>
            <person name="Jiang R.H."/>
            <person name="Johnson J."/>
            <person name="Krajaejun T."/>
            <person name="Lin H."/>
            <person name="Meijer H.J."/>
            <person name="Moore B."/>
            <person name="Morris P."/>
            <person name="Phuntmart V."/>
            <person name="Puiu D."/>
            <person name="Shetty J."/>
            <person name="Stajich J.E."/>
            <person name="Tripathy S."/>
            <person name="Wawra S."/>
            <person name="van West P."/>
            <person name="Whitty B.R."/>
            <person name="Coutinho P.M."/>
            <person name="Henrissat B."/>
            <person name="Martin F."/>
            <person name="Thomas P.D."/>
            <person name="Tyler B.M."/>
            <person name="De Vries R.P."/>
            <person name="Kamoun S."/>
            <person name="Yandell M."/>
            <person name="Tisserat N."/>
            <person name="Buell C.R."/>
        </authorList>
    </citation>
    <scope>NUCLEOTIDE SEQUENCE</scope>
    <source>
        <strain evidence="4">DAOM:BR144</strain>
    </source>
</reference>
<feature type="domain" description="VPS9" evidence="2">
    <location>
        <begin position="437"/>
        <end position="577"/>
    </location>
</feature>
<dbReference type="Gene3D" id="1.20.1050.80">
    <property type="entry name" value="VPS9 domain"/>
    <property type="match status" value="1"/>
</dbReference>
<evidence type="ECO:0000313" key="3">
    <source>
        <dbReference type="EnsemblProtists" id="PYU1_T005648"/>
    </source>
</evidence>
<evidence type="ECO:0000259" key="2">
    <source>
        <dbReference type="PROSITE" id="PS51205"/>
    </source>
</evidence>
<evidence type="ECO:0000256" key="1">
    <source>
        <dbReference type="SAM" id="MobiDB-lite"/>
    </source>
</evidence>
<feature type="compositionally biased region" description="Low complexity" evidence="1">
    <location>
        <begin position="125"/>
        <end position="141"/>
    </location>
</feature>
<sequence>MDELDFEDELMDLDTNESAYMPPQRPSLGSRSDSGIRGSLSPLEQQLSMLSADPAAPVGYARASSTPTPTTVVPPRDPPLPRQASLPRSASPQYPPTALSVQQILEAAAQNQENVYQQARERFGSSSSSSATSSDPLASSASSLASSASSFTAAASTFVAGLISPQELRERELDEQFLRRKALIKEMTALRQQQIVERVGYPIDTSTVIVHEYPEVTAEAVEKMIEKLDTVVETSFQEMRQQQPAAAVLWTQLIQELTPLEGAYMAKAADERFEEQMKYSVAKGERETKKCIEQHLNAILVSRVPQRNGLNMGKAVHHSLGQLLQEFRSIFLVCYENFVAQHQAHQITGVLPLVAADVNQCASILVQLLLFKYPFLTQYKQFVQRCVFFVLFEQLQPTLHGIYVTAFRVEDSVFNDVAQLKRTNRVKDFGVRRIFRLDGDWGLTREQRDQRDRNELRLLSLRQYDAVIYQINALPGIRSPLVKIESLVQICHSIDATIKAYYAQHEAPPPPDRTSVTAEDLRSILAFLLVSSPATCLHVFSQLAILSSFIPPASSSGEAGFVLATLTSAVRHLIRVQ</sequence>
<protein>
    <recommendedName>
        <fullName evidence="2">VPS9 domain-containing protein</fullName>
    </recommendedName>
</protein>
<dbReference type="EMBL" id="GL376573">
    <property type="status" value="NOT_ANNOTATED_CDS"/>
    <property type="molecule type" value="Genomic_DNA"/>
</dbReference>
<keyword evidence="4" id="KW-1185">Reference proteome</keyword>
<dbReference type="InterPro" id="IPR003123">
    <property type="entry name" value="VPS9"/>
</dbReference>
<feature type="compositionally biased region" description="Acidic residues" evidence="1">
    <location>
        <begin position="1"/>
        <end position="15"/>
    </location>
</feature>
<dbReference type="AlphaFoldDB" id="K3WL06"/>
<feature type="region of interest" description="Disordered" evidence="1">
    <location>
        <begin position="1"/>
        <end position="95"/>
    </location>
</feature>
<dbReference type="EnsemblProtists" id="PYU1_T005648">
    <property type="protein sequence ID" value="PYU1_T005648"/>
    <property type="gene ID" value="PYU1_G005637"/>
</dbReference>